<organism evidence="2 3">
    <name type="scientific">Nostoc linckia FACHB-391</name>
    <dbReference type="NCBI Taxonomy" id="2692906"/>
    <lineage>
        <taxon>Bacteria</taxon>
        <taxon>Bacillati</taxon>
        <taxon>Cyanobacteriota</taxon>
        <taxon>Cyanophyceae</taxon>
        <taxon>Nostocales</taxon>
        <taxon>Nostocaceae</taxon>
        <taxon>Nostoc</taxon>
    </lineage>
</organism>
<evidence type="ECO:0000256" key="1">
    <source>
        <dbReference type="SAM" id="Phobius"/>
    </source>
</evidence>
<keyword evidence="1" id="KW-1133">Transmembrane helix</keyword>
<dbReference type="EMBL" id="JACJTE010000011">
    <property type="protein sequence ID" value="MBD2561459.1"/>
    <property type="molecule type" value="Genomic_DNA"/>
</dbReference>
<keyword evidence="1" id="KW-0472">Membrane</keyword>
<comment type="caution">
    <text evidence="2">The sequence shown here is derived from an EMBL/GenBank/DDBJ whole genome shotgun (WGS) entry which is preliminary data.</text>
</comment>
<protein>
    <submittedName>
        <fullName evidence="2">Uncharacterized protein</fullName>
    </submittedName>
</protein>
<keyword evidence="1" id="KW-0812">Transmembrane</keyword>
<evidence type="ECO:0000313" key="3">
    <source>
        <dbReference type="Proteomes" id="UP000604661"/>
    </source>
</evidence>
<sequence length="46" mass="5481">MTTWLQLLWRVVKVVWIIATSNLLVGVTYFTLHRVTRLTFEVYALK</sequence>
<keyword evidence="3" id="KW-1185">Reference proteome</keyword>
<evidence type="ECO:0000313" key="2">
    <source>
        <dbReference type="EMBL" id="MBD2561459.1"/>
    </source>
</evidence>
<reference evidence="2 3" key="1">
    <citation type="journal article" date="2020" name="ISME J.">
        <title>Comparative genomics reveals insights into cyanobacterial evolution and habitat adaptation.</title>
        <authorList>
            <person name="Chen M.Y."/>
            <person name="Teng W.K."/>
            <person name="Zhao L."/>
            <person name="Hu C.X."/>
            <person name="Zhou Y.K."/>
            <person name="Han B.P."/>
            <person name="Song L.R."/>
            <person name="Shu W.S."/>
        </authorList>
    </citation>
    <scope>NUCLEOTIDE SEQUENCE [LARGE SCALE GENOMIC DNA]</scope>
    <source>
        <strain evidence="2 3">FACHB-391</strain>
    </source>
</reference>
<accession>A0ABR8EXB9</accession>
<gene>
    <name evidence="2" type="ORF">H6G95_12690</name>
</gene>
<feature type="transmembrane region" description="Helical" evidence="1">
    <location>
        <begin position="14"/>
        <end position="32"/>
    </location>
</feature>
<proteinExistence type="predicted"/>
<name>A0ABR8EXB9_NOSLI</name>
<dbReference type="RefSeq" id="WP_190893387.1">
    <property type="nucleotide sequence ID" value="NZ_JACJTE010000011.1"/>
</dbReference>
<dbReference type="Proteomes" id="UP000604661">
    <property type="component" value="Unassembled WGS sequence"/>
</dbReference>